<evidence type="ECO:0000259" key="3">
    <source>
        <dbReference type="Pfam" id="PF13359"/>
    </source>
</evidence>
<comment type="cofactor">
    <cofactor evidence="1">
        <name>a divalent metal cation</name>
        <dbReference type="ChEBI" id="CHEBI:60240"/>
    </cofactor>
</comment>
<dbReference type="Pfam" id="PF13359">
    <property type="entry name" value="DDE_Tnp_4"/>
    <property type="match status" value="1"/>
</dbReference>
<reference evidence="4" key="2">
    <citation type="journal article" date="2019" name="IMA Fungus">
        <title>Genome sequencing and comparison of five Tilletia species to identify candidate genes for the detection of regulated species infecting wheat.</title>
        <authorList>
            <person name="Nguyen H.D.T."/>
            <person name="Sultana T."/>
            <person name="Kesanakurti P."/>
            <person name="Hambleton S."/>
        </authorList>
    </citation>
    <scope>NUCLEOTIDE SEQUENCE</scope>
    <source>
        <strain evidence="4">DAOMC 238032</strain>
    </source>
</reference>
<evidence type="ECO:0000313" key="4">
    <source>
        <dbReference type="EMBL" id="KAE8248156.1"/>
    </source>
</evidence>
<organism evidence="4 5">
    <name type="scientific">Tilletia caries</name>
    <name type="common">wheat bunt fungus</name>
    <dbReference type="NCBI Taxonomy" id="13290"/>
    <lineage>
        <taxon>Eukaryota</taxon>
        <taxon>Fungi</taxon>
        <taxon>Dikarya</taxon>
        <taxon>Basidiomycota</taxon>
        <taxon>Ustilaginomycotina</taxon>
        <taxon>Exobasidiomycetes</taxon>
        <taxon>Tilletiales</taxon>
        <taxon>Tilletiaceae</taxon>
        <taxon>Tilletia</taxon>
    </lineage>
</organism>
<protein>
    <recommendedName>
        <fullName evidence="3">DDE Tnp4 domain-containing protein</fullName>
    </recommendedName>
</protein>
<dbReference type="EMBL" id="LWDD02001430">
    <property type="protein sequence ID" value="KAE8248156.1"/>
    <property type="molecule type" value="Genomic_DNA"/>
</dbReference>
<comment type="caution">
    <text evidence="4">The sequence shown here is derived from an EMBL/GenBank/DDBJ whole genome shotgun (WGS) entry which is preliminary data.</text>
</comment>
<evidence type="ECO:0000313" key="5">
    <source>
        <dbReference type="Proteomes" id="UP000077671"/>
    </source>
</evidence>
<name>A0A8T8SU32_9BASI</name>
<dbReference type="AlphaFoldDB" id="A0A8T8SU32"/>
<dbReference type="InterPro" id="IPR027806">
    <property type="entry name" value="HARBI1_dom"/>
</dbReference>
<evidence type="ECO:0000256" key="2">
    <source>
        <dbReference type="ARBA" id="ARBA00022723"/>
    </source>
</evidence>
<sequence>MVSSPGHSPRPWLSSASASAPSDRRYANSIAAQQCPLENLWGFIDGTVRATARPIRNQKEYYSGHKRHHGHKYQVVITPDGMMWIFGPVAARRNDSFVLQDTEGSELHQWLDEHSRDENEKDLLIFGDKGYAAHGHLVVPHKELFLTPAQDQFNLRLSRVRIAVEWAIGGVTTLFPRLDVKRAQRMLHSDLPSRCCCGTPCLASLRTRRVRPFNVQLQLWKNTLYLSSAIESQICPCS</sequence>
<dbReference type="Proteomes" id="UP000077671">
    <property type="component" value="Unassembled WGS sequence"/>
</dbReference>
<reference evidence="4" key="1">
    <citation type="submission" date="2016-04" db="EMBL/GenBank/DDBJ databases">
        <authorList>
            <person name="Nguyen H.D."/>
            <person name="Kesanakurti P."/>
            <person name="Cullis J."/>
            <person name="Levesque C.A."/>
            <person name="Hambleton S."/>
        </authorList>
    </citation>
    <scope>NUCLEOTIDE SEQUENCE</scope>
    <source>
        <strain evidence="4">DAOMC 238032</strain>
    </source>
</reference>
<accession>A0A8T8SU32</accession>
<evidence type="ECO:0000256" key="1">
    <source>
        <dbReference type="ARBA" id="ARBA00001968"/>
    </source>
</evidence>
<keyword evidence="2" id="KW-0479">Metal-binding</keyword>
<gene>
    <name evidence="4" type="ORF">A4X03_0g6858</name>
</gene>
<feature type="domain" description="DDE Tnp4" evidence="3">
    <location>
        <begin position="44"/>
        <end position="190"/>
    </location>
</feature>
<dbReference type="GO" id="GO:0046872">
    <property type="term" value="F:metal ion binding"/>
    <property type="evidence" value="ECO:0007669"/>
    <property type="project" value="UniProtKB-KW"/>
</dbReference>
<proteinExistence type="predicted"/>